<dbReference type="Proteomes" id="UP000247150">
    <property type="component" value="Unassembled WGS sequence"/>
</dbReference>
<keyword evidence="4" id="KW-1185">Reference proteome</keyword>
<evidence type="ECO:0000313" key="2">
    <source>
        <dbReference type="EMBL" id="TWH77870.1"/>
    </source>
</evidence>
<dbReference type="GeneID" id="65406843"/>
<dbReference type="Proteomes" id="UP000318667">
    <property type="component" value="Unassembled WGS sequence"/>
</dbReference>
<evidence type="ECO:0000313" key="3">
    <source>
        <dbReference type="Proteomes" id="UP000247150"/>
    </source>
</evidence>
<gene>
    <name evidence="1" type="ORF">DFO73_13021</name>
    <name evidence="2" type="ORF">IQ19_05518</name>
</gene>
<name>A0A2V2ZB91_9BACI</name>
<accession>A0A2V2ZB91</accession>
<proteinExistence type="predicted"/>
<dbReference type="AlphaFoldDB" id="A0A2V2ZB91"/>
<reference evidence="1 3" key="2">
    <citation type="submission" date="2018-05" db="EMBL/GenBank/DDBJ databases">
        <title>Freshwater and sediment microbial communities from various areas in North America, analyzing microbe dynamics in response to fracking.</title>
        <authorList>
            <person name="Lamendella R."/>
        </authorList>
    </citation>
    <scope>NUCLEOTIDE SEQUENCE [LARGE SCALE GENOMIC DNA]</scope>
    <source>
        <strain evidence="1 3">15_TX</strain>
    </source>
</reference>
<dbReference type="RefSeq" id="WP_181396162.1">
    <property type="nucleotide sequence ID" value="NZ_CBCSDC010000056.1"/>
</dbReference>
<organism evidence="1 3">
    <name type="scientific">Cytobacillus oceanisediminis</name>
    <dbReference type="NCBI Taxonomy" id="665099"/>
    <lineage>
        <taxon>Bacteria</taxon>
        <taxon>Bacillati</taxon>
        <taxon>Bacillota</taxon>
        <taxon>Bacilli</taxon>
        <taxon>Bacillales</taxon>
        <taxon>Bacillaceae</taxon>
        <taxon>Cytobacillus</taxon>
    </lineage>
</organism>
<protein>
    <submittedName>
        <fullName evidence="1">Uncharacterized protein</fullName>
    </submittedName>
</protein>
<comment type="caution">
    <text evidence="1">The sequence shown here is derived from an EMBL/GenBank/DDBJ whole genome shotgun (WGS) entry which is preliminary data.</text>
</comment>
<sequence>MDFEQEAVILKRELSLLMDEYERCEIDDVKTEISKDIQLLSRAIDDILN</sequence>
<dbReference type="EMBL" id="QGTW01000030">
    <property type="protein sequence ID" value="PWW17175.1"/>
    <property type="molecule type" value="Genomic_DNA"/>
</dbReference>
<evidence type="ECO:0000313" key="1">
    <source>
        <dbReference type="EMBL" id="PWW17175.1"/>
    </source>
</evidence>
<reference evidence="2 4" key="1">
    <citation type="journal article" date="2015" name="Stand. Genomic Sci.">
        <title>Genomic Encyclopedia of Bacterial and Archaeal Type Strains, Phase III: the genomes of soil and plant-associated and newly described type strains.</title>
        <authorList>
            <person name="Whitman W.B."/>
            <person name="Woyke T."/>
            <person name="Klenk H.P."/>
            <person name="Zhou Y."/>
            <person name="Lilburn T.G."/>
            <person name="Beck B.J."/>
            <person name="De Vos P."/>
            <person name="Vandamme P."/>
            <person name="Eisen J.A."/>
            <person name="Garrity G."/>
            <person name="Hugenholtz P."/>
            <person name="Kyrpides N.C."/>
        </authorList>
    </citation>
    <scope>NUCLEOTIDE SEQUENCE [LARGE SCALE GENOMIC DNA]</scope>
    <source>
        <strain evidence="2 4">CGMCC 1.10115</strain>
    </source>
</reference>
<dbReference type="EMBL" id="VLKI01000036">
    <property type="protein sequence ID" value="TWH77870.1"/>
    <property type="molecule type" value="Genomic_DNA"/>
</dbReference>
<reference evidence="2" key="3">
    <citation type="submission" date="2019-07" db="EMBL/GenBank/DDBJ databases">
        <authorList>
            <person name="Whitman W."/>
            <person name="Huntemann M."/>
            <person name="Clum A."/>
            <person name="Pillay M."/>
            <person name="Palaniappan K."/>
            <person name="Varghese N."/>
            <person name="Mikhailova N."/>
            <person name="Stamatis D."/>
            <person name="Reddy T."/>
            <person name="Daum C."/>
            <person name="Shapiro N."/>
            <person name="Ivanova N."/>
            <person name="Kyrpides N."/>
            <person name="Woyke T."/>
        </authorList>
    </citation>
    <scope>NUCLEOTIDE SEQUENCE</scope>
    <source>
        <strain evidence="2">CGMCC 1.10115</strain>
    </source>
</reference>
<evidence type="ECO:0000313" key="4">
    <source>
        <dbReference type="Proteomes" id="UP000318667"/>
    </source>
</evidence>